<proteinExistence type="inferred from homology"/>
<dbReference type="Gene3D" id="3.40.1440.10">
    <property type="entry name" value="GIY-YIG endonuclease"/>
    <property type="match status" value="1"/>
</dbReference>
<name>A0A2X1XZV7_9FIRM</name>
<dbReference type="PANTHER" id="PTHR34477:SF1">
    <property type="entry name" value="UPF0213 PROTEIN YHBQ"/>
    <property type="match status" value="1"/>
</dbReference>
<dbReference type="Pfam" id="PF01541">
    <property type="entry name" value="GIY-YIG"/>
    <property type="match status" value="1"/>
</dbReference>
<dbReference type="PROSITE" id="PS50164">
    <property type="entry name" value="GIY_YIG"/>
    <property type="match status" value="1"/>
</dbReference>
<comment type="similarity">
    <text evidence="1">Belongs to the UPF0213 family.</text>
</comment>
<evidence type="ECO:0000313" key="4">
    <source>
        <dbReference type="Proteomes" id="UP000250070"/>
    </source>
</evidence>
<organism evidence="3 4">
    <name type="scientific">Peptoniphilus harei</name>
    <dbReference type="NCBI Taxonomy" id="54005"/>
    <lineage>
        <taxon>Bacteria</taxon>
        <taxon>Bacillati</taxon>
        <taxon>Bacillota</taxon>
        <taxon>Tissierellia</taxon>
        <taxon>Tissierellales</taxon>
        <taxon>Peptoniphilaceae</taxon>
        <taxon>Peptoniphilus</taxon>
    </lineage>
</organism>
<dbReference type="Proteomes" id="UP000250070">
    <property type="component" value="Unassembled WGS sequence"/>
</dbReference>
<evidence type="ECO:0000313" key="3">
    <source>
        <dbReference type="EMBL" id="SPY48600.1"/>
    </source>
</evidence>
<dbReference type="InterPro" id="IPR000305">
    <property type="entry name" value="GIY-YIG_endonuc"/>
</dbReference>
<feature type="domain" description="GIY-YIG" evidence="2">
    <location>
        <begin position="1"/>
        <end position="76"/>
    </location>
</feature>
<dbReference type="SUPFAM" id="SSF82771">
    <property type="entry name" value="GIY-YIG endonuclease"/>
    <property type="match status" value="1"/>
</dbReference>
<dbReference type="RefSeq" id="WP_112890235.1">
    <property type="nucleotide sequence ID" value="NZ_CP068103.1"/>
</dbReference>
<dbReference type="EMBL" id="UATM01000032">
    <property type="protein sequence ID" value="SPY48600.1"/>
    <property type="molecule type" value="Genomic_DNA"/>
</dbReference>
<accession>A0A2X1XZV7</accession>
<dbReference type="OrthoDB" id="9807770at2"/>
<evidence type="ECO:0000259" key="2">
    <source>
        <dbReference type="PROSITE" id="PS50164"/>
    </source>
</evidence>
<dbReference type="STRING" id="54005.HMPREF3229_01121"/>
<reference evidence="3 4" key="1">
    <citation type="submission" date="2018-06" db="EMBL/GenBank/DDBJ databases">
        <authorList>
            <consortium name="Pathogen Informatics"/>
            <person name="Doyle S."/>
        </authorList>
    </citation>
    <scope>NUCLEOTIDE SEQUENCE [LARGE SCALE GENOMIC DNA]</scope>
    <source>
        <strain evidence="3 4">NCTC13076</strain>
    </source>
</reference>
<dbReference type="CDD" id="cd10456">
    <property type="entry name" value="GIY-YIG_UPF0213"/>
    <property type="match status" value="1"/>
</dbReference>
<dbReference type="InterPro" id="IPR035901">
    <property type="entry name" value="GIY-YIG_endonuc_sf"/>
</dbReference>
<dbReference type="AlphaFoldDB" id="A0A2X1XZV7"/>
<gene>
    <name evidence="3" type="ORF">NCTC13076_01686</name>
</gene>
<evidence type="ECO:0000256" key="1">
    <source>
        <dbReference type="ARBA" id="ARBA00007435"/>
    </source>
</evidence>
<dbReference type="InterPro" id="IPR050190">
    <property type="entry name" value="UPF0213_domain"/>
</dbReference>
<sequence length="98" mass="11425">MASYVYILKCADESLYTGYTVNLEKRLKTHNDGKASKYTASRLPVKMVFSEECLDKSDALKKEYFIKTLTRENKIKLIKNKASLQELYDTYLIKKSKK</sequence>
<dbReference type="PANTHER" id="PTHR34477">
    <property type="entry name" value="UPF0213 PROTEIN YHBQ"/>
    <property type="match status" value="1"/>
</dbReference>
<dbReference type="GeneID" id="83863156"/>
<dbReference type="SMART" id="SM00465">
    <property type="entry name" value="GIYc"/>
    <property type="match status" value="1"/>
</dbReference>
<protein>
    <submittedName>
        <fullName evidence="3">GIY-YIG nuclease superfamily protein</fullName>
    </submittedName>
</protein>